<dbReference type="InterPro" id="IPR000210">
    <property type="entry name" value="BTB/POZ_dom"/>
</dbReference>
<feature type="compositionally biased region" description="Low complexity" evidence="1">
    <location>
        <begin position="17"/>
        <end position="31"/>
    </location>
</feature>
<feature type="domain" description="BTB" evidence="2">
    <location>
        <begin position="211"/>
        <end position="278"/>
    </location>
</feature>
<feature type="non-terminal residue" evidence="3">
    <location>
        <position position="1"/>
    </location>
</feature>
<name>A0AAN5I6C9_9BILA</name>
<evidence type="ECO:0000313" key="4">
    <source>
        <dbReference type="Proteomes" id="UP001328107"/>
    </source>
</evidence>
<sequence length="361" mass="40594">TAASSAAAMARSRKRSSPSTPRAGDTPESGAPLPPPNPALAHSLSLATMSVVSFDYERNGDFEATLNLSVSKFNYDSNWQKLGEIGGFMWNVRGVKKNDESLTVRRLKHVLLSVDHADHDRWSYDVDLSAVVVSKNAKAINLILLPNKEKDEFPKEHCWMETCPWSEIIHKECFDAQDSSITVSFKIQIVASSGVNPRRLIEFNPEVDHLNDVKLVVEGKAIAVSKNYLAIHSPFFNSLFYRDFAEKNKEEIEIPGVKYEDVIQMLKIIYPSHCKVNASNVEGVVFLSDLWDISIARRKCDKFLANDVVKPDATVVPKVPLAKKVLYASRYSLPKLQHTLLTAFNKKRIIEVMDSIEYKEV</sequence>
<dbReference type="AlphaFoldDB" id="A0AAN5I6C9"/>
<dbReference type="SMART" id="SM00225">
    <property type="entry name" value="BTB"/>
    <property type="match status" value="1"/>
</dbReference>
<gene>
    <name evidence="3" type="ORF">PMAYCL1PPCAC_24357</name>
</gene>
<evidence type="ECO:0000256" key="1">
    <source>
        <dbReference type="SAM" id="MobiDB-lite"/>
    </source>
</evidence>
<evidence type="ECO:0000259" key="2">
    <source>
        <dbReference type="PROSITE" id="PS50097"/>
    </source>
</evidence>
<dbReference type="EMBL" id="BTRK01000005">
    <property type="protein sequence ID" value="GMR54162.1"/>
    <property type="molecule type" value="Genomic_DNA"/>
</dbReference>
<reference evidence="4" key="1">
    <citation type="submission" date="2022-10" db="EMBL/GenBank/DDBJ databases">
        <title>Genome assembly of Pristionchus species.</title>
        <authorList>
            <person name="Yoshida K."/>
            <person name="Sommer R.J."/>
        </authorList>
    </citation>
    <scope>NUCLEOTIDE SEQUENCE [LARGE SCALE GENOMIC DNA]</scope>
    <source>
        <strain evidence="4">RS5460</strain>
    </source>
</reference>
<organism evidence="3 4">
    <name type="scientific">Pristionchus mayeri</name>
    <dbReference type="NCBI Taxonomy" id="1317129"/>
    <lineage>
        <taxon>Eukaryota</taxon>
        <taxon>Metazoa</taxon>
        <taxon>Ecdysozoa</taxon>
        <taxon>Nematoda</taxon>
        <taxon>Chromadorea</taxon>
        <taxon>Rhabditida</taxon>
        <taxon>Rhabditina</taxon>
        <taxon>Diplogasteromorpha</taxon>
        <taxon>Diplogasteroidea</taxon>
        <taxon>Neodiplogasteridae</taxon>
        <taxon>Pristionchus</taxon>
    </lineage>
</organism>
<dbReference type="Proteomes" id="UP001328107">
    <property type="component" value="Unassembled WGS sequence"/>
</dbReference>
<accession>A0AAN5I6C9</accession>
<dbReference type="CDD" id="cd18186">
    <property type="entry name" value="BTB_POZ_ZBTB_KLHL-like"/>
    <property type="match status" value="1"/>
</dbReference>
<feature type="compositionally biased region" description="Low complexity" evidence="1">
    <location>
        <begin position="1"/>
        <end position="10"/>
    </location>
</feature>
<feature type="non-terminal residue" evidence="3">
    <location>
        <position position="361"/>
    </location>
</feature>
<dbReference type="PANTHER" id="PTHR47022">
    <property type="entry name" value="BTB AND MATH DOMAIN-CONTAINING PROTEIN 36-RELATED"/>
    <property type="match status" value="1"/>
</dbReference>
<dbReference type="Gene3D" id="3.30.710.10">
    <property type="entry name" value="Potassium Channel Kv1.1, Chain A"/>
    <property type="match status" value="1"/>
</dbReference>
<evidence type="ECO:0000313" key="3">
    <source>
        <dbReference type="EMBL" id="GMR54162.1"/>
    </source>
</evidence>
<proteinExistence type="predicted"/>
<dbReference type="PROSITE" id="PS50097">
    <property type="entry name" value="BTB"/>
    <property type="match status" value="1"/>
</dbReference>
<dbReference type="Pfam" id="PF00651">
    <property type="entry name" value="BTB"/>
    <property type="match status" value="1"/>
</dbReference>
<comment type="caution">
    <text evidence="3">The sequence shown here is derived from an EMBL/GenBank/DDBJ whole genome shotgun (WGS) entry which is preliminary data.</text>
</comment>
<keyword evidence="4" id="KW-1185">Reference proteome</keyword>
<dbReference type="SUPFAM" id="SSF54695">
    <property type="entry name" value="POZ domain"/>
    <property type="match status" value="1"/>
</dbReference>
<protein>
    <recommendedName>
        <fullName evidence="2">BTB domain-containing protein</fullName>
    </recommendedName>
</protein>
<dbReference type="PANTHER" id="PTHR47022:SF1">
    <property type="entry name" value="BTB AND MATH DOMAIN-CONTAINING PROTEIN 36-RELATED"/>
    <property type="match status" value="1"/>
</dbReference>
<dbReference type="InterPro" id="IPR011333">
    <property type="entry name" value="SKP1/BTB/POZ_sf"/>
</dbReference>
<feature type="region of interest" description="Disordered" evidence="1">
    <location>
        <begin position="1"/>
        <end position="38"/>
    </location>
</feature>